<name>A0A0C3GP98_OIDMZ</name>
<keyword evidence="4" id="KW-1185">Reference proteome</keyword>
<dbReference type="InParanoid" id="A0A0C3GP98"/>
<reference evidence="4" key="2">
    <citation type="submission" date="2015-01" db="EMBL/GenBank/DDBJ databases">
        <title>Evolutionary Origins and Diversification of the Mycorrhizal Mutualists.</title>
        <authorList>
            <consortium name="DOE Joint Genome Institute"/>
            <consortium name="Mycorrhizal Genomics Consortium"/>
            <person name="Kohler A."/>
            <person name="Kuo A."/>
            <person name="Nagy L.G."/>
            <person name="Floudas D."/>
            <person name="Copeland A."/>
            <person name="Barry K.W."/>
            <person name="Cichocki N."/>
            <person name="Veneault-Fourrey C."/>
            <person name="LaButti K."/>
            <person name="Lindquist E.A."/>
            <person name="Lipzen A."/>
            <person name="Lundell T."/>
            <person name="Morin E."/>
            <person name="Murat C."/>
            <person name="Riley R."/>
            <person name="Ohm R."/>
            <person name="Sun H."/>
            <person name="Tunlid A."/>
            <person name="Henrissat B."/>
            <person name="Grigoriev I.V."/>
            <person name="Hibbett D.S."/>
            <person name="Martin F."/>
        </authorList>
    </citation>
    <scope>NUCLEOTIDE SEQUENCE [LARGE SCALE GENOMIC DNA]</scope>
    <source>
        <strain evidence="4">Zn</strain>
    </source>
</reference>
<keyword evidence="2" id="KW-0472">Membrane</keyword>
<reference evidence="3 4" key="1">
    <citation type="submission" date="2014-04" db="EMBL/GenBank/DDBJ databases">
        <authorList>
            <consortium name="DOE Joint Genome Institute"/>
            <person name="Kuo A."/>
            <person name="Martino E."/>
            <person name="Perotto S."/>
            <person name="Kohler A."/>
            <person name="Nagy L.G."/>
            <person name="Floudas D."/>
            <person name="Copeland A."/>
            <person name="Barry K.W."/>
            <person name="Cichocki N."/>
            <person name="Veneault-Fourrey C."/>
            <person name="LaButti K."/>
            <person name="Lindquist E.A."/>
            <person name="Lipzen A."/>
            <person name="Lundell T."/>
            <person name="Morin E."/>
            <person name="Murat C."/>
            <person name="Sun H."/>
            <person name="Tunlid A."/>
            <person name="Henrissat B."/>
            <person name="Grigoriev I.V."/>
            <person name="Hibbett D.S."/>
            <person name="Martin F."/>
            <person name="Nordberg H.P."/>
            <person name="Cantor M.N."/>
            <person name="Hua S.X."/>
        </authorList>
    </citation>
    <scope>NUCLEOTIDE SEQUENCE [LARGE SCALE GENOMIC DNA]</scope>
    <source>
        <strain evidence="3 4">Zn</strain>
    </source>
</reference>
<gene>
    <name evidence="3" type="ORF">OIDMADRAFT_36012</name>
</gene>
<keyword evidence="2" id="KW-0812">Transmembrane</keyword>
<feature type="region of interest" description="Disordered" evidence="1">
    <location>
        <begin position="1"/>
        <end position="70"/>
    </location>
</feature>
<accession>A0A0C3GP98</accession>
<organism evidence="3 4">
    <name type="scientific">Oidiodendron maius (strain Zn)</name>
    <dbReference type="NCBI Taxonomy" id="913774"/>
    <lineage>
        <taxon>Eukaryota</taxon>
        <taxon>Fungi</taxon>
        <taxon>Dikarya</taxon>
        <taxon>Ascomycota</taxon>
        <taxon>Pezizomycotina</taxon>
        <taxon>Leotiomycetes</taxon>
        <taxon>Leotiomycetes incertae sedis</taxon>
        <taxon>Myxotrichaceae</taxon>
        <taxon>Oidiodendron</taxon>
    </lineage>
</organism>
<evidence type="ECO:0000256" key="2">
    <source>
        <dbReference type="SAM" id="Phobius"/>
    </source>
</evidence>
<protein>
    <submittedName>
        <fullName evidence="3">Uncharacterized protein</fullName>
    </submittedName>
</protein>
<feature type="transmembrane region" description="Helical" evidence="2">
    <location>
        <begin position="100"/>
        <end position="123"/>
    </location>
</feature>
<evidence type="ECO:0000313" key="4">
    <source>
        <dbReference type="Proteomes" id="UP000054321"/>
    </source>
</evidence>
<dbReference type="AlphaFoldDB" id="A0A0C3GP98"/>
<feature type="compositionally biased region" description="Basic and acidic residues" evidence="1">
    <location>
        <begin position="1"/>
        <end position="20"/>
    </location>
</feature>
<keyword evidence="2" id="KW-1133">Transmembrane helix</keyword>
<dbReference type="EMBL" id="KN832898">
    <property type="protein sequence ID" value="KIM93224.1"/>
    <property type="molecule type" value="Genomic_DNA"/>
</dbReference>
<dbReference type="OrthoDB" id="5400196at2759"/>
<feature type="transmembrane region" description="Helical" evidence="2">
    <location>
        <begin position="175"/>
        <end position="197"/>
    </location>
</feature>
<dbReference type="HOGENOM" id="CLU_512004_0_0_1"/>
<proteinExistence type="predicted"/>
<evidence type="ECO:0000313" key="3">
    <source>
        <dbReference type="EMBL" id="KIM93224.1"/>
    </source>
</evidence>
<evidence type="ECO:0000256" key="1">
    <source>
        <dbReference type="SAM" id="MobiDB-lite"/>
    </source>
</evidence>
<sequence length="532" mass="57550">MDRYELQNPRPVDEEHHLEEIQSIQGEASNDSNSIDPPTQNPPGDQGPISEVAHSPSTSSQVHASPHCATKTCKDESKATEFKEQTELHDSQVLPMPREYSLVTVTLVALVQLTAVIVLIVIIPVEIWSTTGTIKTLWVIEAAYADQKNTTSTKRKQRMEVLLGLGSLNAQFSQFQISISFMLTGLITTALVAGLTLSNATTSMSAVAFIYKDDLNEAYYSSDCVSLDNNITQGWISWPLANGSILSINPPQCDIEQNLITAISGPYDSSAIQFTLYQLNGVSVTRSAMGAPWQGRFGTSFGVDDQWGYSNFPFSDTSTIFESASQCFPILSLNPVQCRPSGNVLISENSLQVVVPDCNISTPIFAVDPRTQGATAAGVCPYPSKFGKGTILIGSTNSHAVTLASEVANFSNFWPNISLSNIPNNAYAVVCDVDIAPQIAVQTLIFDKVSVAASSSNTCSAEDTEALIKAATSDAALLYGMAGLYPLLVQNTYRDGWLDTLFTLVDESFTNSAVKNYAFLTIRKMPLKMLLA</sequence>
<dbReference type="Proteomes" id="UP000054321">
    <property type="component" value="Unassembled WGS sequence"/>
</dbReference>
<feature type="compositionally biased region" description="Polar residues" evidence="1">
    <location>
        <begin position="22"/>
        <end position="38"/>
    </location>
</feature>